<dbReference type="PATRIC" id="fig|504832.7.peg.3634"/>
<sequence>MSKAIKRLTNDLGYPLLDAASYDDFASAKGERVVFLTGDPVKNLETDDVAAILPELVQAFQYRFKPAVVDRAIEQSLRERYDVWPTPSLLFLRDGALIGAVPKVREWPDYLSEIKSILDRPQPATAQ</sequence>
<dbReference type="RefSeq" id="WP_013913757.1">
    <property type="nucleotide sequence ID" value="NC_015689.1"/>
</dbReference>
<dbReference type="OrthoDB" id="6560050at2"/>
<dbReference type="AlphaFoldDB" id="Q6LB95"/>
<dbReference type="HOGENOM" id="CLU_144855_0_1_5"/>
<dbReference type="KEGG" id="ocg:OCA5_pHCG300590"/>
<dbReference type="InterPro" id="IPR036249">
    <property type="entry name" value="Thioredoxin-like_sf"/>
</dbReference>
<dbReference type="CDD" id="cd02965">
    <property type="entry name" value="HyaE"/>
    <property type="match status" value="1"/>
</dbReference>
<reference evidence="3 4" key="2">
    <citation type="journal article" date="2011" name="J. Bacteriol.">
        <title>Complete genome sequences of the chemolithoautotrophic Oligotropha carboxidovorans strains OM4 and OM5.</title>
        <authorList>
            <person name="Volland S."/>
            <person name="Rachinger M."/>
            <person name="Strittmatter A."/>
            <person name="Daniel R."/>
            <person name="Gottschalk G."/>
            <person name="Meyer O."/>
        </authorList>
    </citation>
    <scope>NUCLEOTIDE SEQUENCE [LARGE SCALE GENOMIC DNA]</scope>
    <source>
        <strain evidence="4">ATCC 49405 / DSM 1227 / KCTC 32145 / OM5</strain>
    </source>
</reference>
<dbReference type="Pfam" id="PF07449">
    <property type="entry name" value="HyaE"/>
    <property type="match status" value="1"/>
</dbReference>
<accession>Q6LB95</accession>
<protein>
    <recommendedName>
        <fullName evidence="2">Hydrogenase expression/formation protein</fullName>
    </recommendedName>
</protein>
<evidence type="ECO:0000256" key="2">
    <source>
        <dbReference type="PIRNR" id="PIRNR038934"/>
    </source>
</evidence>
<reference evidence="3 4" key="1">
    <citation type="journal article" date="2003" name="Gene">
        <title>Complete nucleotide sequence of the circular megaplasmid pHCG3 of Oligotropha carboxidovorans: function in the chemolithoautotrophic utilization of CO, H(2) and CO(2).</title>
        <authorList>
            <person name="Fuhrmann S."/>
            <person name="Ferner M."/>
            <person name="Jeffke T."/>
            <person name="Henne A."/>
            <person name="Gottschalk G."/>
            <person name="Meyer O."/>
        </authorList>
    </citation>
    <scope>NUCLEOTIDE SEQUENCE [LARGE SCALE GENOMIC DNA]</scope>
    <source>
        <strain evidence="4">ATCC 49405 / DSM 1227 / KCTC 32145 / OM5</strain>
        <plasmid evidence="3">pHCG3</plasmid>
    </source>
</reference>
<name>Q6LB95_AFIC5</name>
<dbReference type="EMBL" id="CP002827">
    <property type="protein sequence ID" value="AEI08133.1"/>
    <property type="molecule type" value="Genomic_DNA"/>
</dbReference>
<keyword evidence="4" id="KW-1185">Reference proteome</keyword>
<organism evidence="3 4">
    <name type="scientific">Afipia carboxidovorans (strain ATCC 49405 / DSM 1227 / KCTC 32145 / OM5)</name>
    <name type="common">Oligotropha carboxidovorans</name>
    <dbReference type="NCBI Taxonomy" id="504832"/>
    <lineage>
        <taxon>Bacteria</taxon>
        <taxon>Pseudomonadati</taxon>
        <taxon>Pseudomonadota</taxon>
        <taxon>Alphaproteobacteria</taxon>
        <taxon>Hyphomicrobiales</taxon>
        <taxon>Nitrobacteraceae</taxon>
        <taxon>Afipia</taxon>
    </lineage>
</organism>
<proteinExistence type="inferred from homology"/>
<dbReference type="Proteomes" id="UP000007730">
    <property type="component" value="Plasmid pHCG3"/>
</dbReference>
<evidence type="ECO:0000313" key="3">
    <source>
        <dbReference type="EMBL" id="AEI08133.1"/>
    </source>
</evidence>
<dbReference type="Gene3D" id="3.40.30.10">
    <property type="entry name" value="Glutaredoxin"/>
    <property type="match status" value="1"/>
</dbReference>
<gene>
    <name evidence="3" type="primary">hupG</name>
    <name evidence="3" type="ordered locus">OCA5_pHCG300590</name>
</gene>
<keyword evidence="3" id="KW-0614">Plasmid</keyword>
<evidence type="ECO:0000313" key="4">
    <source>
        <dbReference type="Proteomes" id="UP000007730"/>
    </source>
</evidence>
<evidence type="ECO:0000256" key="1">
    <source>
        <dbReference type="ARBA" id="ARBA00009004"/>
    </source>
</evidence>
<comment type="similarity">
    <text evidence="1 2">Belongs to the HupG/HyaE family.</text>
</comment>
<dbReference type="SUPFAM" id="SSF52833">
    <property type="entry name" value="Thioredoxin-like"/>
    <property type="match status" value="1"/>
</dbReference>
<geneLocation type="plasmid" evidence="3 4">
    <name>pHCG3</name>
</geneLocation>
<dbReference type="InterPro" id="IPR010893">
    <property type="entry name" value="NiFe-hyd_mat_HyaE"/>
</dbReference>
<dbReference type="PIRSF" id="PIRSF038934">
    <property type="entry name" value="HyaE_HupG"/>
    <property type="match status" value="1"/>
</dbReference>